<dbReference type="Proteomes" id="UP001164746">
    <property type="component" value="Chromosome 2"/>
</dbReference>
<feature type="compositionally biased region" description="Basic and acidic residues" evidence="7">
    <location>
        <begin position="1"/>
        <end position="10"/>
    </location>
</feature>
<gene>
    <name evidence="10" type="ORF">MAR_028338</name>
</gene>
<keyword evidence="5" id="KW-0469">Meiosis</keyword>
<evidence type="ECO:0000256" key="1">
    <source>
        <dbReference type="ARBA" id="ARBA00006271"/>
    </source>
</evidence>
<proteinExistence type="inferred from homology"/>
<keyword evidence="2" id="KW-0547">Nucleotide-binding</keyword>
<feature type="domain" description="DNA mismatch repair proteins mutS family" evidence="9">
    <location>
        <begin position="501"/>
        <end position="662"/>
    </location>
</feature>
<evidence type="ECO:0000259" key="8">
    <source>
        <dbReference type="SMART" id="SM00533"/>
    </source>
</evidence>
<name>A0ABY7DFG9_MYAAR</name>
<dbReference type="EMBL" id="CP111013">
    <property type="protein sequence ID" value="WAQ95648.1"/>
    <property type="molecule type" value="Genomic_DNA"/>
</dbReference>
<dbReference type="InterPro" id="IPR007861">
    <property type="entry name" value="DNA_mismatch_repair_MutS_clamp"/>
</dbReference>
<comment type="similarity">
    <text evidence="1">Belongs to the DNA mismatch repair MutS family.</text>
</comment>
<sequence>GSVSTLDRRARYSTGPYSSLSSGGCSSSFSATPSSNRTPRVSSSSRTFGSRRTPHTGGSTIVEGRGLARGEVGMASLDLKKPELWLSQFSDMPTYVKTITKLQIAHPLEVLYSNGCGLLTVKQLCVPEYSSVELEVASKYYCLAAAAALVKYIEFIQNTVFAPSSVKIIFKGSENTTMIDMSTARNLELLQNQRDPRNPDTITLRQDVVSELIEKSEVFYNLQAVISRFLDVDHLLSLCVQVPKQENIKTAENKITNVMYLKHTLELVPPLRDALGDCENPLFKASYKLLEDPRFTVMLNKINCIVHEDARYQKGALIMRSQKCFAVKPNINGLLDIARKTYTEIIDDITDLVQQMSGTYNLPLKVAYSSSRGFHIQMYTGGPDGHTQDSLPGIFIKVTKIKNTFNFTTTDLFYLAFSFLSSVMTELLNGVRDDIGCLYKLTDTVAMLDMLLSFAHACTLSDFVRPEFTDTLAVNQGRHPILGRISVETPVPNNIYASEDSNFLVITGPNMSGKSTYLRQIALLQIMAQMGSFVPADYASFRIANQIFSRIGSDDDLETNSSTFMMEEPVWRKEWGFASPFAFTFFVTHFPELTTLDSLYPNVENYFFEIQRSFSTEANSDKVIYTHILAKGKTQEKHYGIQLAEISTLPQSVIKEAKQLALKLAEEKKNNERNDKELCRQRAVFKLANRLVQAARSSQLDEDSLRQYVTSLRKKYLDEMGNIEE</sequence>
<dbReference type="SUPFAM" id="SSF53150">
    <property type="entry name" value="DNA repair protein MutS, domain II"/>
    <property type="match status" value="1"/>
</dbReference>
<dbReference type="PANTHER" id="PTHR11361">
    <property type="entry name" value="DNA MISMATCH REPAIR PROTEIN MUTS FAMILY MEMBER"/>
    <property type="match status" value="1"/>
</dbReference>
<dbReference type="Gene3D" id="3.40.50.300">
    <property type="entry name" value="P-loop containing nucleotide triphosphate hydrolases"/>
    <property type="match status" value="2"/>
</dbReference>
<protein>
    <submittedName>
        <fullName evidence="10">MSH4-like protein</fullName>
    </submittedName>
</protein>
<dbReference type="SUPFAM" id="SSF52540">
    <property type="entry name" value="P-loop containing nucleoside triphosphate hydrolases"/>
    <property type="match status" value="1"/>
</dbReference>
<evidence type="ECO:0000256" key="4">
    <source>
        <dbReference type="ARBA" id="ARBA00023125"/>
    </source>
</evidence>
<evidence type="ECO:0000259" key="9">
    <source>
        <dbReference type="SMART" id="SM00534"/>
    </source>
</evidence>
<feature type="domain" description="DNA mismatch repair protein MutS core" evidence="8">
    <location>
        <begin position="169"/>
        <end position="485"/>
    </location>
</feature>
<dbReference type="SMART" id="SM00534">
    <property type="entry name" value="MUTSac"/>
    <property type="match status" value="1"/>
</dbReference>
<evidence type="ECO:0000256" key="7">
    <source>
        <dbReference type="SAM" id="MobiDB-lite"/>
    </source>
</evidence>
<dbReference type="PANTHER" id="PTHR11361:SF21">
    <property type="entry name" value="MUTS PROTEIN HOMOLOG 4"/>
    <property type="match status" value="1"/>
</dbReference>
<dbReference type="InterPro" id="IPR036678">
    <property type="entry name" value="MutS_con_dom_sf"/>
</dbReference>
<dbReference type="Gene3D" id="1.10.1420.10">
    <property type="match status" value="1"/>
</dbReference>
<feature type="non-terminal residue" evidence="10">
    <location>
        <position position="1"/>
    </location>
</feature>
<dbReference type="Pfam" id="PF05190">
    <property type="entry name" value="MutS_IV"/>
    <property type="match status" value="1"/>
</dbReference>
<keyword evidence="11" id="KW-1185">Reference proteome</keyword>
<dbReference type="Pfam" id="PF05192">
    <property type="entry name" value="MutS_III"/>
    <property type="match status" value="1"/>
</dbReference>
<dbReference type="InterPro" id="IPR000432">
    <property type="entry name" value="DNA_mismatch_repair_MutS_C"/>
</dbReference>
<evidence type="ECO:0000256" key="6">
    <source>
        <dbReference type="SAM" id="Coils"/>
    </source>
</evidence>
<evidence type="ECO:0000313" key="11">
    <source>
        <dbReference type="Proteomes" id="UP001164746"/>
    </source>
</evidence>
<dbReference type="InterPro" id="IPR045076">
    <property type="entry name" value="MutS"/>
</dbReference>
<evidence type="ECO:0000256" key="3">
    <source>
        <dbReference type="ARBA" id="ARBA00022840"/>
    </source>
</evidence>
<evidence type="ECO:0000256" key="5">
    <source>
        <dbReference type="ARBA" id="ARBA00023254"/>
    </source>
</evidence>
<keyword evidence="4" id="KW-0238">DNA-binding</keyword>
<feature type="coiled-coil region" evidence="6">
    <location>
        <begin position="654"/>
        <end position="682"/>
    </location>
</feature>
<evidence type="ECO:0000256" key="2">
    <source>
        <dbReference type="ARBA" id="ARBA00022741"/>
    </source>
</evidence>
<dbReference type="SUPFAM" id="SSF48334">
    <property type="entry name" value="DNA repair protein MutS, domain III"/>
    <property type="match status" value="1"/>
</dbReference>
<reference evidence="10" key="1">
    <citation type="submission" date="2022-11" db="EMBL/GenBank/DDBJ databases">
        <title>Centuries of genome instability and evolution in soft-shell clam transmissible cancer (bioRxiv).</title>
        <authorList>
            <person name="Hart S.F.M."/>
            <person name="Yonemitsu M.A."/>
            <person name="Giersch R.M."/>
            <person name="Beal B.F."/>
            <person name="Arriagada G."/>
            <person name="Davis B.W."/>
            <person name="Ostrander E.A."/>
            <person name="Goff S.P."/>
            <person name="Metzger M.J."/>
        </authorList>
    </citation>
    <scope>NUCLEOTIDE SEQUENCE</scope>
    <source>
        <strain evidence="10">MELC-2E11</strain>
        <tissue evidence="10">Siphon/mantle</tissue>
    </source>
</reference>
<feature type="region of interest" description="Disordered" evidence="7">
    <location>
        <begin position="1"/>
        <end position="62"/>
    </location>
</feature>
<dbReference type="InterPro" id="IPR027417">
    <property type="entry name" value="P-loop_NTPase"/>
</dbReference>
<organism evidence="10 11">
    <name type="scientific">Mya arenaria</name>
    <name type="common">Soft-shell clam</name>
    <dbReference type="NCBI Taxonomy" id="6604"/>
    <lineage>
        <taxon>Eukaryota</taxon>
        <taxon>Metazoa</taxon>
        <taxon>Spiralia</taxon>
        <taxon>Lophotrochozoa</taxon>
        <taxon>Mollusca</taxon>
        <taxon>Bivalvia</taxon>
        <taxon>Autobranchia</taxon>
        <taxon>Heteroconchia</taxon>
        <taxon>Euheterodonta</taxon>
        <taxon>Imparidentia</taxon>
        <taxon>Neoheterodontei</taxon>
        <taxon>Myida</taxon>
        <taxon>Myoidea</taxon>
        <taxon>Myidae</taxon>
        <taxon>Mya</taxon>
    </lineage>
</organism>
<evidence type="ECO:0000313" key="10">
    <source>
        <dbReference type="EMBL" id="WAQ95648.1"/>
    </source>
</evidence>
<keyword evidence="6" id="KW-0175">Coiled coil</keyword>
<accession>A0ABY7DFG9</accession>
<feature type="compositionally biased region" description="Low complexity" evidence="7">
    <location>
        <begin position="18"/>
        <end position="51"/>
    </location>
</feature>
<dbReference type="InterPro" id="IPR007696">
    <property type="entry name" value="DNA_mismatch_repair_MutS_core"/>
</dbReference>
<dbReference type="InterPro" id="IPR036187">
    <property type="entry name" value="DNA_mismatch_repair_MutS_sf"/>
</dbReference>
<dbReference type="SMART" id="SM00533">
    <property type="entry name" value="MUTSd"/>
    <property type="match status" value="1"/>
</dbReference>
<keyword evidence="3" id="KW-0067">ATP-binding</keyword>
<dbReference type="Pfam" id="PF00488">
    <property type="entry name" value="MutS_V"/>
    <property type="match status" value="2"/>
</dbReference>